<protein>
    <recommendedName>
        <fullName evidence="1">dATP/dGTP diphosphohydrolase N-terminal domain-containing protein</fullName>
    </recommendedName>
</protein>
<dbReference type="Pfam" id="PF18909">
    <property type="entry name" value="dGTP_diPhyd_N"/>
    <property type="match status" value="1"/>
</dbReference>
<gene>
    <name evidence="2" type="ORF">NV1_p35</name>
</gene>
<organism evidence="2 3">
    <name type="scientific">Pseudomonas phage NV1</name>
    <dbReference type="NCBI Taxonomy" id="2079543"/>
    <lineage>
        <taxon>Viruses</taxon>
        <taxon>Duplodnaviria</taxon>
        <taxon>Heunggongvirae</taxon>
        <taxon>Uroviricota</taxon>
        <taxon>Caudoviricetes</taxon>
        <taxon>Vicosavirus</taxon>
        <taxon>Vicosavirus NV1</taxon>
    </lineage>
</organism>
<evidence type="ECO:0000313" key="3">
    <source>
        <dbReference type="Proteomes" id="UP000240328"/>
    </source>
</evidence>
<name>A0A2L0HPY1_9CAUD</name>
<dbReference type="InterPro" id="IPR044038">
    <property type="entry name" value="dATP/dGTP_diPOhydrolase_N"/>
</dbReference>
<keyword evidence="3" id="KW-1185">Reference proteome</keyword>
<accession>A0A2L0HPY1</accession>
<reference evidence="2 3" key="1">
    <citation type="submission" date="2018-01" db="EMBL/GenBank/DDBJ databases">
        <title>Genome of Pseudomonas phage NV1, a LUZ24-like virus of Pseudomonas tolaasii.</title>
        <authorList>
            <person name="Storey N.H."/>
        </authorList>
    </citation>
    <scope>NUCLEOTIDE SEQUENCE [LARGE SCALE GENOMIC DNA]</scope>
</reference>
<dbReference type="Proteomes" id="UP000240328">
    <property type="component" value="Segment"/>
</dbReference>
<feature type="domain" description="dATP/dGTP diphosphohydrolase N-terminal" evidence="1">
    <location>
        <begin position="56"/>
        <end position="153"/>
    </location>
</feature>
<dbReference type="EMBL" id="MG845684">
    <property type="protein sequence ID" value="AUX83664.1"/>
    <property type="molecule type" value="Genomic_DNA"/>
</dbReference>
<evidence type="ECO:0000313" key="2">
    <source>
        <dbReference type="EMBL" id="AUX83664.1"/>
    </source>
</evidence>
<proteinExistence type="predicted"/>
<sequence length="155" mass="17313">MTMTHQSNLVRCGSCHWVGPRARFSAHFELAHTMSLTTDTLTFQTEVDPNGIKAGEPGAKLDAGKCDVGLLFESFPRALYAVAQVATFGANKYSRGGWKEVEGGLIRYAAAEGRHKLYRYMGEEFDKDSKLPHRFHEVWNALAQLEFTLKDKDAS</sequence>
<dbReference type="OrthoDB" id="10560at10239"/>
<evidence type="ECO:0000259" key="1">
    <source>
        <dbReference type="Pfam" id="PF18909"/>
    </source>
</evidence>